<feature type="signal peptide" evidence="1">
    <location>
        <begin position="1"/>
        <end position="15"/>
    </location>
</feature>
<comment type="caution">
    <text evidence="2">The sequence shown here is derived from an EMBL/GenBank/DDBJ whole genome shotgun (WGS) entry which is preliminary data.</text>
</comment>
<organism evidence="2">
    <name type="scientific">Tanacetum cinerariifolium</name>
    <name type="common">Dalmatian daisy</name>
    <name type="synonym">Chrysanthemum cinerariifolium</name>
    <dbReference type="NCBI Taxonomy" id="118510"/>
    <lineage>
        <taxon>Eukaryota</taxon>
        <taxon>Viridiplantae</taxon>
        <taxon>Streptophyta</taxon>
        <taxon>Embryophyta</taxon>
        <taxon>Tracheophyta</taxon>
        <taxon>Spermatophyta</taxon>
        <taxon>Magnoliopsida</taxon>
        <taxon>eudicotyledons</taxon>
        <taxon>Gunneridae</taxon>
        <taxon>Pentapetalae</taxon>
        <taxon>asterids</taxon>
        <taxon>campanulids</taxon>
        <taxon>Asterales</taxon>
        <taxon>Asteraceae</taxon>
        <taxon>Asteroideae</taxon>
        <taxon>Anthemideae</taxon>
        <taxon>Anthemidinae</taxon>
        <taxon>Tanacetum</taxon>
    </lineage>
</organism>
<name>A0A699XAW4_TANCI</name>
<sequence>MRYAIILGAAALVVASPAPQAFDPAGLDALATLAQGPPVGVGPAQQTA</sequence>
<accession>A0A699XAW4</accession>
<dbReference type="AlphaFoldDB" id="A0A699XAW4"/>
<gene>
    <name evidence="2" type="ORF">Tci_928748</name>
</gene>
<feature type="chain" id="PRO_5025542530" evidence="1">
    <location>
        <begin position="16"/>
        <end position="48"/>
    </location>
</feature>
<protein>
    <submittedName>
        <fullName evidence="2">Uncharacterized protein</fullName>
    </submittedName>
</protein>
<dbReference type="EMBL" id="BKCJ011833249">
    <property type="protein sequence ID" value="GFD56779.1"/>
    <property type="molecule type" value="Genomic_DNA"/>
</dbReference>
<keyword evidence="1" id="KW-0732">Signal</keyword>
<reference evidence="2" key="1">
    <citation type="journal article" date="2019" name="Sci. Rep.">
        <title>Draft genome of Tanacetum cinerariifolium, the natural source of mosquito coil.</title>
        <authorList>
            <person name="Yamashiro T."/>
            <person name="Shiraishi A."/>
            <person name="Satake H."/>
            <person name="Nakayama K."/>
        </authorList>
    </citation>
    <scope>NUCLEOTIDE SEQUENCE</scope>
</reference>
<evidence type="ECO:0000256" key="1">
    <source>
        <dbReference type="SAM" id="SignalP"/>
    </source>
</evidence>
<evidence type="ECO:0000313" key="2">
    <source>
        <dbReference type="EMBL" id="GFD56779.1"/>
    </source>
</evidence>
<feature type="non-terminal residue" evidence="2">
    <location>
        <position position="48"/>
    </location>
</feature>
<proteinExistence type="predicted"/>